<accession>A0A9P0NYH4</accession>
<evidence type="ECO:0000313" key="2">
    <source>
        <dbReference type="Proteomes" id="UP001152888"/>
    </source>
</evidence>
<keyword evidence="2" id="KW-1185">Reference proteome</keyword>
<proteinExistence type="predicted"/>
<dbReference type="EMBL" id="CAKOFQ010006681">
    <property type="protein sequence ID" value="CAH1959354.1"/>
    <property type="molecule type" value="Genomic_DNA"/>
</dbReference>
<evidence type="ECO:0000313" key="1">
    <source>
        <dbReference type="EMBL" id="CAH1959354.1"/>
    </source>
</evidence>
<comment type="caution">
    <text evidence="1">The sequence shown here is derived from an EMBL/GenBank/DDBJ whole genome shotgun (WGS) entry which is preliminary data.</text>
</comment>
<dbReference type="AlphaFoldDB" id="A0A9P0NYH4"/>
<name>A0A9P0NYH4_ACAOB</name>
<gene>
    <name evidence="1" type="ORF">ACAOBT_LOCUS3135</name>
</gene>
<sequence>MSFSLRKSIIMRYFLTPEASGFLFMIHTGDEYGLVLGRMMSSCKSLATCF</sequence>
<dbReference type="Proteomes" id="UP001152888">
    <property type="component" value="Unassembled WGS sequence"/>
</dbReference>
<reference evidence="1" key="1">
    <citation type="submission" date="2022-03" db="EMBL/GenBank/DDBJ databases">
        <authorList>
            <person name="Sayadi A."/>
        </authorList>
    </citation>
    <scope>NUCLEOTIDE SEQUENCE</scope>
</reference>
<organism evidence="1 2">
    <name type="scientific">Acanthoscelides obtectus</name>
    <name type="common">Bean weevil</name>
    <name type="synonym">Bruchus obtectus</name>
    <dbReference type="NCBI Taxonomy" id="200917"/>
    <lineage>
        <taxon>Eukaryota</taxon>
        <taxon>Metazoa</taxon>
        <taxon>Ecdysozoa</taxon>
        <taxon>Arthropoda</taxon>
        <taxon>Hexapoda</taxon>
        <taxon>Insecta</taxon>
        <taxon>Pterygota</taxon>
        <taxon>Neoptera</taxon>
        <taxon>Endopterygota</taxon>
        <taxon>Coleoptera</taxon>
        <taxon>Polyphaga</taxon>
        <taxon>Cucujiformia</taxon>
        <taxon>Chrysomeloidea</taxon>
        <taxon>Chrysomelidae</taxon>
        <taxon>Bruchinae</taxon>
        <taxon>Bruchini</taxon>
        <taxon>Acanthoscelides</taxon>
    </lineage>
</organism>
<protein>
    <submittedName>
        <fullName evidence="1">Uncharacterized protein</fullName>
    </submittedName>
</protein>